<feature type="signal peptide" evidence="1">
    <location>
        <begin position="1"/>
        <end position="28"/>
    </location>
</feature>
<evidence type="ECO:0000256" key="1">
    <source>
        <dbReference type="SAM" id="SignalP"/>
    </source>
</evidence>
<dbReference type="AlphaFoldDB" id="A0A7G6VT38"/>
<keyword evidence="1" id="KW-0732">Signal</keyword>
<evidence type="ECO:0008006" key="4">
    <source>
        <dbReference type="Google" id="ProtNLM"/>
    </source>
</evidence>
<dbReference type="RefSeq" id="WP_185884144.1">
    <property type="nucleotide sequence ID" value="NZ_CP060052.1"/>
</dbReference>
<evidence type="ECO:0000313" key="2">
    <source>
        <dbReference type="EMBL" id="QNE04903.1"/>
    </source>
</evidence>
<gene>
    <name evidence="2" type="ORF">H4O24_13455</name>
</gene>
<accession>A0A7G6VT38</accession>
<reference evidence="2 3" key="1">
    <citation type="submission" date="2020-08" db="EMBL/GenBank/DDBJ databases">
        <authorList>
            <person name="Liu G."/>
            <person name="Sun C."/>
        </authorList>
    </citation>
    <scope>NUCLEOTIDE SEQUENCE [LARGE SCALE GENOMIC DNA]</scope>
    <source>
        <strain evidence="2 3">OT19</strain>
    </source>
</reference>
<dbReference type="EMBL" id="CP060052">
    <property type="protein sequence ID" value="QNE04903.1"/>
    <property type="molecule type" value="Genomic_DNA"/>
</dbReference>
<evidence type="ECO:0000313" key="3">
    <source>
        <dbReference type="Proteomes" id="UP000515297"/>
    </source>
</evidence>
<name>A0A7G6VT38_9SPHN</name>
<organism evidence="2 3">
    <name type="scientific">Croceicoccus marinus</name>
    <dbReference type="NCBI Taxonomy" id="450378"/>
    <lineage>
        <taxon>Bacteria</taxon>
        <taxon>Pseudomonadati</taxon>
        <taxon>Pseudomonadota</taxon>
        <taxon>Alphaproteobacteria</taxon>
        <taxon>Sphingomonadales</taxon>
        <taxon>Erythrobacteraceae</taxon>
        <taxon>Croceicoccus</taxon>
    </lineage>
</organism>
<dbReference type="Proteomes" id="UP000515297">
    <property type="component" value="Chromosome"/>
</dbReference>
<sequence>MRINRTGTRLCVALTPLAACALPILATAQEAPSGAPSDPAIVERMRQCSAIADDGARLGCFDAVSTTLLAEFDRGQVRLVRTEEIEKTRRNAFGFSLPTITLFGGNDKDGEEVEALDVLNSTITSVSRLGEDSWRFTIAEGDAVWEVHDAPSRFREPRVGDSVEFEKAALGSYWVRVNGRMGTKGSRVR</sequence>
<proteinExistence type="predicted"/>
<feature type="chain" id="PRO_5028916253" description="Lipoprotein" evidence="1">
    <location>
        <begin position="29"/>
        <end position="189"/>
    </location>
</feature>
<protein>
    <recommendedName>
        <fullName evidence="4">Lipoprotein</fullName>
    </recommendedName>
</protein>